<dbReference type="AlphaFoldDB" id="A0A7D8UTN3"/>
<feature type="compositionally biased region" description="Basic and acidic residues" evidence="1">
    <location>
        <begin position="849"/>
        <end position="867"/>
    </location>
</feature>
<reference evidence="2 3" key="1">
    <citation type="submission" date="2018-05" db="EMBL/GenBank/DDBJ databases">
        <title>Whole genome sequencing for identification of molecular markers to develop diagnostic detection tools for the regulated plant pathogen Lachnellula willkommii.</title>
        <authorList>
            <person name="Giroux E."/>
            <person name="Bilodeau G."/>
        </authorList>
    </citation>
    <scope>NUCLEOTIDE SEQUENCE [LARGE SCALE GENOMIC DNA]</scope>
    <source>
        <strain evidence="2 3">CBS 625.97</strain>
    </source>
</reference>
<accession>A0A7D8UTN3</accession>
<name>A0A7D8UTN3_9HELO</name>
<comment type="caution">
    <text evidence="2">The sequence shown here is derived from an EMBL/GenBank/DDBJ whole genome shotgun (WGS) entry which is preliminary data.</text>
</comment>
<evidence type="ECO:0000256" key="1">
    <source>
        <dbReference type="SAM" id="MobiDB-lite"/>
    </source>
</evidence>
<sequence>MSFFRSDSHCCFHRKPPSPDGFPPRLVVSKALVSPRDPKVSWTETEAAEMRAIFEEDHKDTEAELVQMKHNSTKRLKAILLGEDLNSDANSEMLNGKRNNLSALTAVTQKLKQHLSREGLSKRRSKSSVGTSEEEVERRAELRRIRHKRIQEELSNEGLYDDDAKSVDSVPDAHASTQSPLLPSRFSWSPSQVPSLPSLSPPSLESLTLPLPLLPLLQDEQKDVILEEEVTSANAPWKSIPMHRSSPIESSVTMVNSSRGISRRHSSPLLNDWEASMFNPAVYVPTGKRSSVPQIPSTPVLEAQRLPSLPEPGRSSWRLSFNASNRGDELRKLSQEHTEHPPVALERFGVSSLPMRTWLHNQGLRSPSQVITSSEDDTTVKMIASHAGSCTVASDFGGVDGGVEANETTLHLHEMGISQKLASSKGLQSSASSPQLSSWGSHNRDNSSISGEFRTFLTYKPRHLQDSSDSDPLSQRLPQSWGKVVQDNTSSFYPSAVNSMQPSPQSSRYHLSSRIAANRNIVDVAELRKPPVPYVSSDLASLPLVTESFLDLAPPLTRQAHQLTNDDSSVLASETESFHHREAELSIIPKRFASSEISVPSTPKSSRFREVFDVEHQQPVDALSRKPSRFSKLKKKFTLMSFDGTKDMNDVLRIPIPDFAPNELYPTPTGLKSPGGRLLSSRHGSPSLNEEWLIPITPRRTSESASTGTDDAASRWGMAVKMQVEQAASAVGHNLQLPGNDSKLSRKKSAVEKELEDGVAKSVIGQLAKNLTWNKKTKKLELSDPEGSAIEYQKRFQERLAVKEMVKDSWEAEMDATEQKAKAQSRNIVKPTGPDRRYPATWARYPSHSRSERSASAGRRDTVESKDFAITQTTKTGEPVWHHGGKRHYLCQPDNDKDSSHDEDRNKHLPGQKLETKKVTASDKIRNKMRKLDKIAEQGISGHTHGRRSSIMMAGRLEYPELEILPITMRTEAQMEEDILEEKARSRRERGSYSGGVIYDGCLDDDDENEMGIDDPKFYDDCIAKTEELFVSERKKKYKTWSGADLNVHASGKEKTRRARNTHEEYGCLPLRVAGSAECGAERMSLGC</sequence>
<organism evidence="2 3">
    <name type="scientific">Lachnellula cervina</name>
    <dbReference type="NCBI Taxonomy" id="1316786"/>
    <lineage>
        <taxon>Eukaryota</taxon>
        <taxon>Fungi</taxon>
        <taxon>Dikarya</taxon>
        <taxon>Ascomycota</taxon>
        <taxon>Pezizomycotina</taxon>
        <taxon>Leotiomycetes</taxon>
        <taxon>Helotiales</taxon>
        <taxon>Lachnaceae</taxon>
        <taxon>Lachnellula</taxon>
    </lineage>
</organism>
<proteinExistence type="predicted"/>
<feature type="compositionally biased region" description="Basic and acidic residues" evidence="1">
    <location>
        <begin position="894"/>
        <end position="907"/>
    </location>
</feature>
<feature type="region of interest" description="Disordered" evidence="1">
    <location>
        <begin position="421"/>
        <end position="445"/>
    </location>
</feature>
<keyword evidence="3" id="KW-1185">Reference proteome</keyword>
<feature type="compositionally biased region" description="Low complexity" evidence="1">
    <location>
        <begin position="421"/>
        <end position="441"/>
    </location>
</feature>
<feature type="region of interest" description="Disordered" evidence="1">
    <location>
        <begin position="818"/>
        <end position="920"/>
    </location>
</feature>
<feature type="region of interest" description="Disordered" evidence="1">
    <location>
        <begin position="113"/>
        <end position="140"/>
    </location>
</feature>
<feature type="region of interest" description="Disordered" evidence="1">
    <location>
        <begin position="156"/>
        <end position="187"/>
    </location>
</feature>
<evidence type="ECO:0000313" key="3">
    <source>
        <dbReference type="Proteomes" id="UP000481288"/>
    </source>
</evidence>
<protein>
    <submittedName>
        <fullName evidence="2">Uncharacterized protein</fullName>
    </submittedName>
</protein>
<dbReference type="EMBL" id="QGMG01000308">
    <property type="protein sequence ID" value="TVY54748.1"/>
    <property type="molecule type" value="Genomic_DNA"/>
</dbReference>
<dbReference type="OrthoDB" id="3437384at2759"/>
<gene>
    <name evidence="2" type="ORF">LCER1_G004303</name>
</gene>
<evidence type="ECO:0000313" key="2">
    <source>
        <dbReference type="EMBL" id="TVY54748.1"/>
    </source>
</evidence>
<dbReference type="Proteomes" id="UP000481288">
    <property type="component" value="Unassembled WGS sequence"/>
</dbReference>